<dbReference type="Gene3D" id="1.25.10.10">
    <property type="entry name" value="Leucine-rich Repeat Variant"/>
    <property type="match status" value="2"/>
</dbReference>
<evidence type="ECO:0000256" key="5">
    <source>
        <dbReference type="PROSITE-ProRule" id="PRU00221"/>
    </source>
</evidence>
<dbReference type="Gene3D" id="2.130.10.10">
    <property type="entry name" value="YVTN repeat-like/Quinoprotein amine dehydrogenase"/>
    <property type="match status" value="2"/>
</dbReference>
<reference evidence="9 10" key="1">
    <citation type="journal article" date="2017" name="Int. J. Parasitol.">
        <title>The genome of the protozoan parasite Cystoisospora suis and a reverse vaccinology approach to identify vaccine candidates.</title>
        <authorList>
            <person name="Palmieri N."/>
            <person name="Shrestha A."/>
            <person name="Ruttkowski B."/>
            <person name="Beck T."/>
            <person name="Vogl C."/>
            <person name="Tomley F."/>
            <person name="Blake D.P."/>
            <person name="Joachim A."/>
        </authorList>
    </citation>
    <scope>NUCLEOTIDE SEQUENCE [LARGE SCALE GENOMIC DNA]</scope>
    <source>
        <strain evidence="9 10">Wien I</strain>
    </source>
</reference>
<feature type="compositionally biased region" description="Low complexity" evidence="6">
    <location>
        <begin position="597"/>
        <end position="621"/>
    </location>
</feature>
<evidence type="ECO:0000256" key="2">
    <source>
        <dbReference type="ARBA" id="ARBA00022490"/>
    </source>
</evidence>
<dbReference type="CDD" id="cd00200">
    <property type="entry name" value="WD40"/>
    <property type="match status" value="1"/>
</dbReference>
<organism evidence="9 10">
    <name type="scientific">Cystoisospora suis</name>
    <dbReference type="NCBI Taxonomy" id="483139"/>
    <lineage>
        <taxon>Eukaryota</taxon>
        <taxon>Sar</taxon>
        <taxon>Alveolata</taxon>
        <taxon>Apicomplexa</taxon>
        <taxon>Conoidasida</taxon>
        <taxon>Coccidia</taxon>
        <taxon>Eucoccidiorida</taxon>
        <taxon>Eimeriorina</taxon>
        <taxon>Sarcocystidae</taxon>
        <taxon>Cystoisospora</taxon>
    </lineage>
</organism>
<keyword evidence="2" id="KW-0963">Cytoplasm</keyword>
<feature type="repeat" description="WD" evidence="5">
    <location>
        <begin position="207"/>
        <end position="247"/>
    </location>
</feature>
<evidence type="ECO:0000259" key="8">
    <source>
        <dbReference type="PROSITE" id="PS51396"/>
    </source>
</evidence>
<dbReference type="InterPro" id="IPR036322">
    <property type="entry name" value="WD40_repeat_dom_sf"/>
</dbReference>
<keyword evidence="10" id="KW-1185">Reference proteome</keyword>
<keyword evidence="3 5" id="KW-0853">WD repeat</keyword>
<feature type="region of interest" description="Disordered" evidence="6">
    <location>
        <begin position="582"/>
        <end position="626"/>
    </location>
</feature>
<dbReference type="Pfam" id="PF09070">
    <property type="entry name" value="PFU"/>
    <property type="match status" value="1"/>
</dbReference>
<evidence type="ECO:0000313" key="9">
    <source>
        <dbReference type="EMBL" id="PHJ23494.1"/>
    </source>
</evidence>
<dbReference type="PANTHER" id="PTHR19849:SF0">
    <property type="entry name" value="PHOSPHOLIPASE A-2-ACTIVATING PROTEIN"/>
    <property type="match status" value="1"/>
</dbReference>
<sequence length="859" mass="93614">MALSSASSSSPPPYLLAFEGAAHTKAVRCVCTVETSHHCIPSSSNSSSTNPSSSISSFSPSSHTEIITGSLDKSIIVWSSISPDQKEPDVKENSSSQTEPQDKTSGATDRTPLQYKPRLHLTPHTDFVYCVAPCLSEKGTSFFSGSKDQRALRISLRDGHVLASYVGHEGPVNSLSEVSDPPLLVTGSWDGTARLWCIDTAECIRKLDQHKYAVTVLALHQPSMMITGSQDKTLRLWSSTGDSIKKTIPSAHDDIIRALDSLPSSFLSSSWPSSTSSGSSSSTGASQGDTTEREKTAAGFLSASNDQLVKAWSLDGTQLGEFEGHAAFVFDVKASHVRNGRIFTASDDCTCKVWKVALDEDSKQQEGHMNSRAGGGSHGKFLKGEVQQTILHAASVWQVAELPSGEIATACEDGKLRLWTVDEARALPLAERSKQLEEAKNVQEAAASKKESAIDLATLPDISQQATTRGKKDGEVKMFREGGMAVVYRWEQGSGTWMKIGEVVGAAKEKTFYEGDDYFEAGEYDHVFNVEIGEGGGAYKKLPFRQTDNPLVAAEKFCARECISKSCLEQITSFIRRNAGLTSTSSSRDMEGGGNFSSSSQSRGHAGSDFSSSSSSQSSYGGRRESLGSGKHFPLLQVITFAKGNYEAAGKKILQLNAELPPDSKERMSELEQQYFQDAIEKIKSPSFMKQEFRTCEIEVIFEKLARWPLNNSMPVMDIWRVMALHPLYHIVHKKTGDQGLSSDQVLKNSSKNVRLTAATVCTNFAVALSNKEEKEIRCKVIGLLRRIMESETDTDVFYRCLVALGTLIVNLPQPQQWVSLITKCKEYDVPAVLPPLNENVSTDGKVGDAAQDLLLLLE</sequence>
<dbReference type="InterPro" id="IPR020472">
    <property type="entry name" value="WD40_PAC1"/>
</dbReference>
<feature type="compositionally biased region" description="Low complexity" evidence="6">
    <location>
        <begin position="270"/>
        <end position="286"/>
    </location>
</feature>
<dbReference type="InterPro" id="IPR038122">
    <property type="entry name" value="PFU_sf"/>
</dbReference>
<gene>
    <name evidence="9" type="ORF">CSUI_002673</name>
</gene>
<dbReference type="GO" id="GO:0043161">
    <property type="term" value="P:proteasome-mediated ubiquitin-dependent protein catabolic process"/>
    <property type="evidence" value="ECO:0007669"/>
    <property type="project" value="TreeGrafter"/>
</dbReference>
<evidence type="ECO:0000259" key="7">
    <source>
        <dbReference type="PROSITE" id="PS51394"/>
    </source>
</evidence>
<dbReference type="GO" id="GO:0010992">
    <property type="term" value="P:ubiquitin recycling"/>
    <property type="evidence" value="ECO:0007669"/>
    <property type="project" value="TreeGrafter"/>
</dbReference>
<comment type="subcellular location">
    <subcellularLocation>
        <location evidence="1">Cytoplasm</location>
    </subcellularLocation>
</comment>
<name>A0A2C6L867_9APIC</name>
<dbReference type="SUPFAM" id="SSF50978">
    <property type="entry name" value="WD40 repeat-like"/>
    <property type="match status" value="1"/>
</dbReference>
<evidence type="ECO:0000256" key="4">
    <source>
        <dbReference type="ARBA" id="ARBA00022737"/>
    </source>
</evidence>
<feature type="region of interest" description="Disordered" evidence="6">
    <location>
        <begin position="82"/>
        <end position="113"/>
    </location>
</feature>
<comment type="caution">
    <text evidence="9">The sequence shown here is derived from an EMBL/GenBank/DDBJ whole genome shotgun (WGS) entry which is preliminary data.</text>
</comment>
<dbReference type="OrthoDB" id="538223at2759"/>
<dbReference type="PROSITE" id="PS51396">
    <property type="entry name" value="PUL"/>
    <property type="match status" value="1"/>
</dbReference>
<dbReference type="InterPro" id="IPR013535">
    <property type="entry name" value="PUL_dom"/>
</dbReference>
<dbReference type="VEuPathDB" id="ToxoDB:CSUI_002673"/>
<dbReference type="SUPFAM" id="SSF48371">
    <property type="entry name" value="ARM repeat"/>
    <property type="match status" value="1"/>
</dbReference>
<feature type="domain" description="PFU" evidence="7">
    <location>
        <begin position="489"/>
        <end position="589"/>
    </location>
</feature>
<dbReference type="InterPro" id="IPR001680">
    <property type="entry name" value="WD40_rpt"/>
</dbReference>
<dbReference type="PRINTS" id="PR00320">
    <property type="entry name" value="GPROTEINBRPT"/>
</dbReference>
<keyword evidence="4" id="KW-0677">Repeat</keyword>
<dbReference type="EMBL" id="MIGC01001099">
    <property type="protein sequence ID" value="PHJ23494.1"/>
    <property type="molecule type" value="Genomic_DNA"/>
</dbReference>
<feature type="domain" description="PUL" evidence="8">
    <location>
        <begin position="631"/>
        <end position="859"/>
    </location>
</feature>
<dbReference type="InterPro" id="IPR011989">
    <property type="entry name" value="ARM-like"/>
</dbReference>
<feature type="region of interest" description="Disordered" evidence="6">
    <location>
        <begin position="38"/>
        <end position="62"/>
    </location>
</feature>
<dbReference type="SMART" id="SM00320">
    <property type="entry name" value="WD40"/>
    <property type="match status" value="7"/>
</dbReference>
<dbReference type="Gene3D" id="3.10.20.870">
    <property type="entry name" value="PFU (PLAA family ubiquitin binding), C-terminal domain"/>
    <property type="match status" value="1"/>
</dbReference>
<proteinExistence type="predicted"/>
<feature type="region of interest" description="Disordered" evidence="6">
    <location>
        <begin position="270"/>
        <end position="295"/>
    </location>
</feature>
<dbReference type="PROSITE" id="PS50294">
    <property type="entry name" value="WD_REPEATS_REGION"/>
    <property type="match status" value="2"/>
</dbReference>
<dbReference type="InterPro" id="IPR016024">
    <property type="entry name" value="ARM-type_fold"/>
</dbReference>
<dbReference type="PROSITE" id="PS51394">
    <property type="entry name" value="PFU"/>
    <property type="match status" value="1"/>
</dbReference>
<dbReference type="GeneID" id="94426083"/>
<evidence type="ECO:0000256" key="1">
    <source>
        <dbReference type="ARBA" id="ARBA00004496"/>
    </source>
</evidence>
<feature type="repeat" description="WD" evidence="5">
    <location>
        <begin position="165"/>
        <end position="206"/>
    </location>
</feature>
<evidence type="ECO:0000256" key="6">
    <source>
        <dbReference type="SAM" id="MobiDB-lite"/>
    </source>
</evidence>
<dbReference type="GO" id="GO:0043130">
    <property type="term" value="F:ubiquitin binding"/>
    <property type="evidence" value="ECO:0007669"/>
    <property type="project" value="TreeGrafter"/>
</dbReference>
<dbReference type="GO" id="GO:0005634">
    <property type="term" value="C:nucleus"/>
    <property type="evidence" value="ECO:0007669"/>
    <property type="project" value="TreeGrafter"/>
</dbReference>
<dbReference type="Proteomes" id="UP000221165">
    <property type="component" value="Unassembled WGS sequence"/>
</dbReference>
<dbReference type="InterPro" id="IPR015943">
    <property type="entry name" value="WD40/YVTN_repeat-like_dom_sf"/>
</dbReference>
<protein>
    <submittedName>
        <fullName evidence="9">Pul domain-containing protein</fullName>
    </submittedName>
</protein>
<dbReference type="Pfam" id="PF08324">
    <property type="entry name" value="PUL"/>
    <property type="match status" value="2"/>
</dbReference>
<dbReference type="Pfam" id="PF00400">
    <property type="entry name" value="WD40"/>
    <property type="match status" value="6"/>
</dbReference>
<accession>A0A2C6L867</accession>
<dbReference type="PANTHER" id="PTHR19849">
    <property type="entry name" value="PHOSPHOLIPASE A-2-ACTIVATING PROTEIN"/>
    <property type="match status" value="1"/>
</dbReference>
<dbReference type="AlphaFoldDB" id="A0A2C6L867"/>
<evidence type="ECO:0000313" key="10">
    <source>
        <dbReference type="Proteomes" id="UP000221165"/>
    </source>
</evidence>
<dbReference type="GO" id="GO:0005737">
    <property type="term" value="C:cytoplasm"/>
    <property type="evidence" value="ECO:0007669"/>
    <property type="project" value="UniProtKB-SubCell"/>
</dbReference>
<dbReference type="RefSeq" id="XP_067925169.1">
    <property type="nucleotide sequence ID" value="XM_068062872.1"/>
</dbReference>
<evidence type="ECO:0000256" key="3">
    <source>
        <dbReference type="ARBA" id="ARBA00022574"/>
    </source>
</evidence>
<dbReference type="PROSITE" id="PS50082">
    <property type="entry name" value="WD_REPEATS_2"/>
    <property type="match status" value="2"/>
</dbReference>
<dbReference type="InterPro" id="IPR015155">
    <property type="entry name" value="PFU"/>
</dbReference>
<feature type="compositionally biased region" description="Polar residues" evidence="6">
    <location>
        <begin position="93"/>
        <end position="108"/>
    </location>
</feature>